<keyword evidence="4" id="KW-1185">Reference proteome</keyword>
<dbReference type="GO" id="GO:0006508">
    <property type="term" value="P:proteolysis"/>
    <property type="evidence" value="ECO:0007669"/>
    <property type="project" value="InterPro"/>
</dbReference>
<dbReference type="PROSITE" id="PS00139">
    <property type="entry name" value="THIOL_PROTEASE_CYS"/>
    <property type="match status" value="1"/>
</dbReference>
<dbReference type="Pfam" id="PF18560">
    <property type="entry name" value="Lectin_like"/>
    <property type="match status" value="1"/>
</dbReference>
<dbReference type="SUPFAM" id="SSF54001">
    <property type="entry name" value="Cysteine proteinases"/>
    <property type="match status" value="1"/>
</dbReference>
<evidence type="ECO:0000313" key="3">
    <source>
        <dbReference type="EMBL" id="PHU37416.1"/>
    </source>
</evidence>
<dbReference type="InterPro" id="IPR000668">
    <property type="entry name" value="Peptidase_C1A_C"/>
</dbReference>
<evidence type="ECO:0000259" key="2">
    <source>
        <dbReference type="SMART" id="SM00645"/>
    </source>
</evidence>
<comment type="caution">
    <text evidence="3">The sequence shown here is derived from an EMBL/GenBank/DDBJ whole genome shotgun (WGS) entry which is preliminary data.</text>
</comment>
<sequence>MKFAKRYLFFLVILGLLFFGKFYITTIDASSLSDFRGGNLQPEVWDPLVAESVNAGNLRVLIDNHEFSNVSMDIYMDSHRNIMVPIRILRDSMNCSIHVYREKTVLVEKHDYVVSFTLGDQQADVNGKRVDLSTPLVKKDEQFYLALNDLSDLLDYTSNFDMADNQYVTADSSDSSSMFPAKYDLRERERISSVRNQLQYGTCWGFAAVSALESSLLPEKNSTFSVDHMVLANSYHVNLYDGGDYTMGMAYLAAWQGPVYEKDDPYGDAKTDTKLKPVAHVQEMRVIDGKDYEAIKKAVFLYGGVQSSLYSTIQSAYASDDNYNRATASYCYIGTRKPNHDVVIIGWDDNYPKENFNTHLEGDGAFICQNSWGENFGDKGIFYVSYYDTNIGTHNVVYSRLESVDNYDHIYQSDLCGWVGKIGYEKESIYGANVFTAKHDEEVAAASFYATGANSKYELYVVSDFKNTASFSNAIKVAAGSLEQAGYYTIDFEHPVPVNEGDEYAVLLYISTPDSLHPLAIEYDSGNEALQDVDLKDGEGYISYNGKTFINVKEKQDCNLCIKAFTNDR</sequence>
<comment type="similarity">
    <text evidence="1">Belongs to the peptidase C1 family.</text>
</comment>
<protein>
    <submittedName>
        <fullName evidence="3">Cell surface protein</fullName>
    </submittedName>
</protein>
<proteinExistence type="inferred from homology"/>
<dbReference type="EMBL" id="PDYG01000056">
    <property type="protein sequence ID" value="PHU37416.1"/>
    <property type="molecule type" value="Genomic_DNA"/>
</dbReference>
<dbReference type="SUPFAM" id="SSF55383">
    <property type="entry name" value="Copper amine oxidase, domain N"/>
    <property type="match status" value="1"/>
</dbReference>
<dbReference type="InterPro" id="IPR000169">
    <property type="entry name" value="Pept_cys_AS"/>
</dbReference>
<reference evidence="3 4" key="1">
    <citation type="submission" date="2017-10" db="EMBL/GenBank/DDBJ databases">
        <title>Resolving the taxonomy of Roseburia spp., Eubacterium rectale and Agathobacter spp. through phylogenomic analysis.</title>
        <authorList>
            <person name="Sheridan P.O."/>
            <person name="Walker A.W."/>
            <person name="Duncan S.H."/>
            <person name="Scott K.P."/>
            <person name="Toole P.W.O."/>
            <person name="Luis P."/>
            <person name="Flint H.J."/>
        </authorList>
    </citation>
    <scope>NUCLEOTIDE SEQUENCE [LARGE SCALE GENOMIC DNA]</scope>
    <source>
        <strain evidence="3 4">JK623</strain>
    </source>
</reference>
<dbReference type="Pfam" id="PF07833">
    <property type="entry name" value="Cu_amine_oxidN1"/>
    <property type="match status" value="1"/>
</dbReference>
<name>A0A2G3E2A8_9FIRM</name>
<dbReference type="InterPro" id="IPR036582">
    <property type="entry name" value="Mao_N_sf"/>
</dbReference>
<reference evidence="3 4" key="2">
    <citation type="submission" date="2017-10" db="EMBL/GenBank/DDBJ databases">
        <authorList>
            <person name="Banno H."/>
            <person name="Chua N.-H."/>
        </authorList>
    </citation>
    <scope>NUCLEOTIDE SEQUENCE [LARGE SCALE GENOMIC DNA]</scope>
    <source>
        <strain evidence="3 4">JK623</strain>
    </source>
</reference>
<dbReference type="Gene3D" id="3.30.457.10">
    <property type="entry name" value="Copper amine oxidase-like, N-terminal domain"/>
    <property type="match status" value="1"/>
</dbReference>
<dbReference type="Pfam" id="PF00112">
    <property type="entry name" value="Peptidase_C1"/>
    <property type="match status" value="1"/>
</dbReference>
<evidence type="ECO:0000256" key="1">
    <source>
        <dbReference type="ARBA" id="ARBA00008455"/>
    </source>
</evidence>
<dbReference type="InterPro" id="IPR012854">
    <property type="entry name" value="Cu_amine_oxidase-like_N"/>
</dbReference>
<gene>
    <name evidence="3" type="ORF">CSX02_08120</name>
</gene>
<dbReference type="Gene3D" id="3.90.70.10">
    <property type="entry name" value="Cysteine proteinases"/>
    <property type="match status" value="1"/>
</dbReference>
<evidence type="ECO:0000313" key="4">
    <source>
        <dbReference type="Proteomes" id="UP000224563"/>
    </source>
</evidence>
<dbReference type="PANTHER" id="PTHR12411">
    <property type="entry name" value="CYSTEINE PROTEASE FAMILY C1-RELATED"/>
    <property type="match status" value="1"/>
</dbReference>
<dbReference type="GO" id="GO:0008234">
    <property type="term" value="F:cysteine-type peptidase activity"/>
    <property type="evidence" value="ECO:0007669"/>
    <property type="project" value="InterPro"/>
</dbReference>
<feature type="domain" description="Peptidase C1A papain C-terminal" evidence="2">
    <location>
        <begin position="179"/>
        <end position="400"/>
    </location>
</feature>
<accession>A0A2G3E2A8</accession>
<organism evidence="3 4">
    <name type="scientific">Agathobacter ruminis</name>
    <dbReference type="NCBI Taxonomy" id="1712665"/>
    <lineage>
        <taxon>Bacteria</taxon>
        <taxon>Bacillati</taxon>
        <taxon>Bacillota</taxon>
        <taxon>Clostridia</taxon>
        <taxon>Lachnospirales</taxon>
        <taxon>Lachnospiraceae</taxon>
        <taxon>Agathobacter</taxon>
    </lineage>
</organism>
<dbReference type="InterPro" id="IPR038765">
    <property type="entry name" value="Papain-like_cys_pep_sf"/>
</dbReference>
<dbReference type="AlphaFoldDB" id="A0A2G3E2A8"/>
<dbReference type="InterPro" id="IPR013128">
    <property type="entry name" value="Peptidase_C1A"/>
</dbReference>
<dbReference type="CDD" id="cd02619">
    <property type="entry name" value="Peptidase_C1"/>
    <property type="match status" value="1"/>
</dbReference>
<dbReference type="InterPro" id="IPR040528">
    <property type="entry name" value="Lectin-like"/>
</dbReference>
<dbReference type="Proteomes" id="UP000224563">
    <property type="component" value="Unassembled WGS sequence"/>
</dbReference>
<dbReference type="SMART" id="SM00645">
    <property type="entry name" value="Pept_C1"/>
    <property type="match status" value="1"/>
</dbReference>
<dbReference type="RefSeq" id="WP_099386297.1">
    <property type="nucleotide sequence ID" value="NZ_JANSWH010000047.1"/>
</dbReference>